<evidence type="ECO:0000256" key="1">
    <source>
        <dbReference type="ARBA" id="ARBA00000448"/>
    </source>
</evidence>
<dbReference type="InterPro" id="IPR036962">
    <property type="entry name" value="Glyco_hydro_3_N_sf"/>
</dbReference>
<keyword evidence="15" id="KW-0624">Polysaccharide degradation</keyword>
<dbReference type="Pfam" id="PF01915">
    <property type="entry name" value="Glyco_hydro_3_C"/>
    <property type="match status" value="1"/>
</dbReference>
<comment type="function">
    <text evidence="16">Beta-glucosidases are one of a number of cellulolytic enzymes involved in the degradation of cellulosic biomass. Catalyzes the last step releasing glucose from the inhibitory cellobiose.</text>
</comment>
<evidence type="ECO:0000313" key="25">
    <source>
        <dbReference type="Proteomes" id="UP000277580"/>
    </source>
</evidence>
<accession>A0A3N4L453</accession>
<dbReference type="Pfam" id="PF00933">
    <property type="entry name" value="Glyco_hydro_3"/>
    <property type="match status" value="1"/>
</dbReference>
<evidence type="ECO:0000256" key="4">
    <source>
        <dbReference type="ARBA" id="ARBA00005336"/>
    </source>
</evidence>
<dbReference type="InterPro" id="IPR036881">
    <property type="entry name" value="Glyco_hydro_3_C_sf"/>
</dbReference>
<keyword evidence="6" id="KW-1003">Cell membrane</keyword>
<evidence type="ECO:0000256" key="16">
    <source>
        <dbReference type="ARBA" id="ARBA00024983"/>
    </source>
</evidence>
<gene>
    <name evidence="24" type="ORF">P167DRAFT_532102</name>
</gene>
<dbReference type="InParanoid" id="A0A3N4L453"/>
<comment type="subcellular location">
    <subcellularLocation>
        <location evidence="2">Cell membrane</location>
        <topology evidence="2">Single-pass type II membrane protein</topology>
    </subcellularLocation>
</comment>
<dbReference type="FunFam" id="3.40.50.1700:FF:000003">
    <property type="entry name" value="Probable beta-glucosidase"/>
    <property type="match status" value="1"/>
</dbReference>
<keyword evidence="12" id="KW-0325">Glycoprotein</keyword>
<evidence type="ECO:0000256" key="8">
    <source>
        <dbReference type="ARBA" id="ARBA00022801"/>
    </source>
</evidence>
<sequence length="939" mass="101948">MGSKIRRSFSDREELLAKPKAFANDTSRASIDSYQSIDSSYPEYGKEPKWYKSSAADASGFKKYKNGKITLKRICLGTVAGVVVLVSVLAASGVVYTTYFGPEKWESEGWYPSPKGGTVKNWEGSYKKAAKLVCQMSLVEKVNITTGTGWAQEMCVGNTGSVPGLFPSLCLQDGPLGLRFADHATAWPAGLTVGATWNKELMEKRGELHGLEARLKGIHIILGPAMGPLGRMPAGGRNWEGFGSDPYLQGAAAAATIKGIQGQGVIATAKHFIANEQEHFRQVHEWGMPYAISSNIDDRTMHEMYLWPFADSVRAGVGSIMCSYQMTNNTYSCGNSKILNGLLKDELGFQGFVQSDWLAQRSGVDSVLAGLDMTMPGDGMVWADGNSLMGPTLTRSVLNSSIPIERLNDMATRIVATWYQMGQDDESKFSPEGPNFSSWTDEEEGLLHFGSGEGETGVVNKFIDVSSDHHKVARKIAAEATVLVKNEDSVLPLVRGSWGGKRVGIYGEDAGPGKGANVCKDRGCNQGTLASGWGSGAVEFPYLVDPLSALLKAFNTSKDDIPEISSILDNYSLKKIRKSAKEQDLCLVFANADAGEGFISDLGVAGDRNDLYAQKGGDELVKTVAESCGGPVIVVIHSVGPVIVENWADKPAVKAIIMAQLPGQESGNALVDVLFGDENPSGKLPYTVGKSLKDYGPTAGIMYIPNSIRPQQNFSEGLLVDYRYFDKNDINPRYEFGFGLSYTSFEFSDLKLTAKAPKTALPARRPDGLDPPAYDNKLPPISETLYPKGFNRVKKYIYPYLESADEVRHDGDYPYPRDYHTARQPSPAGGGEGGNPSLWDVIVEVEVTVKNTGKLDGKEVAQLYVSLPNSVEGAPVKALRGFEKVALGAGESKKITFGVTRKELSWWDTERQNWILPTEGKIGISVGRSSRDLPLYAEF</sequence>
<organism evidence="24 25">
    <name type="scientific">Morchella conica CCBAS932</name>
    <dbReference type="NCBI Taxonomy" id="1392247"/>
    <lineage>
        <taxon>Eukaryota</taxon>
        <taxon>Fungi</taxon>
        <taxon>Dikarya</taxon>
        <taxon>Ascomycota</taxon>
        <taxon>Pezizomycotina</taxon>
        <taxon>Pezizomycetes</taxon>
        <taxon>Pezizales</taxon>
        <taxon>Morchellaceae</taxon>
        <taxon>Morchella</taxon>
    </lineage>
</organism>
<dbReference type="EMBL" id="ML119108">
    <property type="protein sequence ID" value="RPB16548.1"/>
    <property type="molecule type" value="Genomic_DNA"/>
</dbReference>
<keyword evidence="13" id="KW-0119">Carbohydrate metabolism</keyword>
<evidence type="ECO:0000256" key="11">
    <source>
        <dbReference type="ARBA" id="ARBA00023136"/>
    </source>
</evidence>
<dbReference type="PANTHER" id="PTHR42715:SF20">
    <property type="entry name" value="BETA-GLUCOSIDASE E-RELATED"/>
    <property type="match status" value="1"/>
</dbReference>
<name>A0A3N4L453_9PEZI</name>
<dbReference type="SUPFAM" id="SSF52279">
    <property type="entry name" value="Beta-D-glucan exohydrolase, C-terminal domain"/>
    <property type="match status" value="1"/>
</dbReference>
<evidence type="ECO:0000256" key="3">
    <source>
        <dbReference type="ARBA" id="ARBA00004987"/>
    </source>
</evidence>
<dbReference type="GO" id="GO:0005886">
    <property type="term" value="C:plasma membrane"/>
    <property type="evidence" value="ECO:0007669"/>
    <property type="project" value="UniProtKB-SubCell"/>
</dbReference>
<dbReference type="PRINTS" id="PR00133">
    <property type="entry name" value="GLHYDRLASE3"/>
</dbReference>
<evidence type="ECO:0000256" key="18">
    <source>
        <dbReference type="ARBA" id="ARBA00041269"/>
    </source>
</evidence>
<evidence type="ECO:0000313" key="24">
    <source>
        <dbReference type="EMBL" id="RPB16548.1"/>
    </source>
</evidence>
<dbReference type="STRING" id="1392247.A0A3N4L453"/>
<evidence type="ECO:0000256" key="5">
    <source>
        <dbReference type="ARBA" id="ARBA00012744"/>
    </source>
</evidence>
<dbReference type="Gene3D" id="2.60.40.10">
    <property type="entry name" value="Immunoglobulins"/>
    <property type="match status" value="1"/>
</dbReference>
<dbReference type="InterPro" id="IPR026891">
    <property type="entry name" value="Fn3-like"/>
</dbReference>
<dbReference type="InterPro" id="IPR050288">
    <property type="entry name" value="Cellulose_deg_GH3"/>
</dbReference>
<comment type="catalytic activity">
    <reaction evidence="1">
        <text>Hydrolysis of terminal, non-reducing beta-D-glucosyl residues with release of beta-D-glucose.</text>
        <dbReference type="EC" id="3.2.1.21"/>
    </reaction>
</comment>
<evidence type="ECO:0000256" key="22">
    <source>
        <dbReference type="SAM" id="Phobius"/>
    </source>
</evidence>
<keyword evidence="7 22" id="KW-0812">Transmembrane</keyword>
<comment type="pathway">
    <text evidence="3">Glycan metabolism; cellulose degradation.</text>
</comment>
<keyword evidence="14" id="KW-0326">Glycosidase</keyword>
<evidence type="ECO:0000256" key="20">
    <source>
        <dbReference type="ARBA" id="ARBA00041811"/>
    </source>
</evidence>
<reference evidence="24 25" key="1">
    <citation type="journal article" date="2018" name="Nat. Ecol. Evol.">
        <title>Pezizomycetes genomes reveal the molecular basis of ectomycorrhizal truffle lifestyle.</title>
        <authorList>
            <person name="Murat C."/>
            <person name="Payen T."/>
            <person name="Noel B."/>
            <person name="Kuo A."/>
            <person name="Morin E."/>
            <person name="Chen J."/>
            <person name="Kohler A."/>
            <person name="Krizsan K."/>
            <person name="Balestrini R."/>
            <person name="Da Silva C."/>
            <person name="Montanini B."/>
            <person name="Hainaut M."/>
            <person name="Levati E."/>
            <person name="Barry K.W."/>
            <person name="Belfiori B."/>
            <person name="Cichocki N."/>
            <person name="Clum A."/>
            <person name="Dockter R.B."/>
            <person name="Fauchery L."/>
            <person name="Guy J."/>
            <person name="Iotti M."/>
            <person name="Le Tacon F."/>
            <person name="Lindquist E.A."/>
            <person name="Lipzen A."/>
            <person name="Malagnac F."/>
            <person name="Mello A."/>
            <person name="Molinier V."/>
            <person name="Miyauchi S."/>
            <person name="Poulain J."/>
            <person name="Riccioni C."/>
            <person name="Rubini A."/>
            <person name="Sitrit Y."/>
            <person name="Splivallo R."/>
            <person name="Traeger S."/>
            <person name="Wang M."/>
            <person name="Zifcakova L."/>
            <person name="Wipf D."/>
            <person name="Zambonelli A."/>
            <person name="Paolocci F."/>
            <person name="Nowrousian M."/>
            <person name="Ottonello S."/>
            <person name="Baldrian P."/>
            <person name="Spatafora J.W."/>
            <person name="Henrissat B."/>
            <person name="Nagy L.G."/>
            <person name="Aury J.M."/>
            <person name="Wincker P."/>
            <person name="Grigoriev I.V."/>
            <person name="Bonfante P."/>
            <person name="Martin F.M."/>
        </authorList>
    </citation>
    <scope>NUCLEOTIDE SEQUENCE [LARGE SCALE GENOMIC DNA]</scope>
    <source>
        <strain evidence="24 25">CCBAS932</strain>
    </source>
</reference>
<keyword evidence="25" id="KW-1185">Reference proteome</keyword>
<evidence type="ECO:0000256" key="13">
    <source>
        <dbReference type="ARBA" id="ARBA00023277"/>
    </source>
</evidence>
<dbReference type="FunFam" id="3.20.20.300:FF:000002">
    <property type="entry name" value="Probable beta-glucosidase"/>
    <property type="match status" value="1"/>
</dbReference>
<evidence type="ECO:0000256" key="10">
    <source>
        <dbReference type="ARBA" id="ARBA00022989"/>
    </source>
</evidence>
<dbReference type="GO" id="GO:0009251">
    <property type="term" value="P:glucan catabolic process"/>
    <property type="evidence" value="ECO:0007669"/>
    <property type="project" value="TreeGrafter"/>
</dbReference>
<proteinExistence type="inferred from homology"/>
<dbReference type="GO" id="GO:0008422">
    <property type="term" value="F:beta-glucosidase activity"/>
    <property type="evidence" value="ECO:0007669"/>
    <property type="project" value="UniProtKB-EC"/>
</dbReference>
<dbReference type="InterPro" id="IPR017853">
    <property type="entry name" value="GH"/>
</dbReference>
<feature type="domain" description="Fibronectin type III-like" evidence="23">
    <location>
        <begin position="859"/>
        <end position="930"/>
    </location>
</feature>
<evidence type="ECO:0000259" key="23">
    <source>
        <dbReference type="SMART" id="SM01217"/>
    </source>
</evidence>
<dbReference type="Proteomes" id="UP000277580">
    <property type="component" value="Unassembled WGS sequence"/>
</dbReference>
<keyword evidence="9" id="KW-0735">Signal-anchor</keyword>
<comment type="similarity">
    <text evidence="4">Belongs to the glycosyl hydrolase 3 family.</text>
</comment>
<dbReference type="InterPro" id="IPR002772">
    <property type="entry name" value="Glyco_hydro_3_C"/>
</dbReference>
<dbReference type="Gene3D" id="3.20.20.300">
    <property type="entry name" value="Glycoside hydrolase, family 3, N-terminal domain"/>
    <property type="match status" value="1"/>
</dbReference>
<dbReference type="Pfam" id="PF14310">
    <property type="entry name" value="Fn3-like"/>
    <property type="match status" value="1"/>
</dbReference>
<dbReference type="SMART" id="SM01217">
    <property type="entry name" value="Fn3_like"/>
    <property type="match status" value="1"/>
</dbReference>
<evidence type="ECO:0000256" key="6">
    <source>
        <dbReference type="ARBA" id="ARBA00022475"/>
    </source>
</evidence>
<evidence type="ECO:0000256" key="21">
    <source>
        <dbReference type="SAM" id="MobiDB-lite"/>
    </source>
</evidence>
<keyword evidence="11 22" id="KW-0472">Membrane</keyword>
<dbReference type="EC" id="3.2.1.21" evidence="5"/>
<dbReference type="InterPro" id="IPR013783">
    <property type="entry name" value="Ig-like_fold"/>
</dbReference>
<evidence type="ECO:0000256" key="15">
    <source>
        <dbReference type="ARBA" id="ARBA00023326"/>
    </source>
</evidence>
<evidence type="ECO:0000256" key="14">
    <source>
        <dbReference type="ARBA" id="ARBA00023295"/>
    </source>
</evidence>
<evidence type="ECO:0000256" key="9">
    <source>
        <dbReference type="ARBA" id="ARBA00022968"/>
    </source>
</evidence>
<dbReference type="InterPro" id="IPR001764">
    <property type="entry name" value="Glyco_hydro_3_N"/>
</dbReference>
<feature type="transmembrane region" description="Helical" evidence="22">
    <location>
        <begin position="74"/>
        <end position="96"/>
    </location>
</feature>
<protein>
    <recommendedName>
        <fullName evidence="17">Probable beta-glucosidase E</fullName>
        <ecNumber evidence="5">3.2.1.21</ecNumber>
    </recommendedName>
    <alternativeName>
        <fullName evidence="18">Beta-D-glucoside glucohydrolase E</fullName>
    </alternativeName>
    <alternativeName>
        <fullName evidence="19">Cellobiase E</fullName>
    </alternativeName>
    <alternativeName>
        <fullName evidence="20">Gentiobiase E</fullName>
    </alternativeName>
</protein>
<evidence type="ECO:0000256" key="7">
    <source>
        <dbReference type="ARBA" id="ARBA00022692"/>
    </source>
</evidence>
<dbReference type="OrthoDB" id="416222at2759"/>
<feature type="region of interest" description="Disordered" evidence="21">
    <location>
        <begin position="812"/>
        <end position="835"/>
    </location>
</feature>
<dbReference type="AlphaFoldDB" id="A0A3N4L453"/>
<keyword evidence="10 22" id="KW-1133">Transmembrane helix</keyword>
<dbReference type="PANTHER" id="PTHR42715">
    <property type="entry name" value="BETA-GLUCOSIDASE"/>
    <property type="match status" value="1"/>
</dbReference>
<feature type="compositionally biased region" description="Basic and acidic residues" evidence="21">
    <location>
        <begin position="812"/>
        <end position="821"/>
    </location>
</feature>
<evidence type="ECO:0000256" key="2">
    <source>
        <dbReference type="ARBA" id="ARBA00004401"/>
    </source>
</evidence>
<dbReference type="Gene3D" id="3.40.50.1700">
    <property type="entry name" value="Glycoside hydrolase family 3 C-terminal domain"/>
    <property type="match status" value="1"/>
</dbReference>
<evidence type="ECO:0000256" key="19">
    <source>
        <dbReference type="ARBA" id="ARBA00041599"/>
    </source>
</evidence>
<dbReference type="SUPFAM" id="SSF51445">
    <property type="entry name" value="(Trans)glycosidases"/>
    <property type="match status" value="1"/>
</dbReference>
<evidence type="ECO:0000256" key="12">
    <source>
        <dbReference type="ARBA" id="ARBA00023180"/>
    </source>
</evidence>
<keyword evidence="8" id="KW-0378">Hydrolase</keyword>
<evidence type="ECO:0000256" key="17">
    <source>
        <dbReference type="ARBA" id="ARBA00039576"/>
    </source>
</evidence>